<comment type="caution">
    <text evidence="4">The sequence shown here is derived from an EMBL/GenBank/DDBJ whole genome shotgun (WGS) entry which is preliminary data.</text>
</comment>
<feature type="domain" description="DUF222" evidence="3">
    <location>
        <begin position="46"/>
        <end position="374"/>
    </location>
</feature>
<keyword evidence="4" id="KW-0255">Endonuclease</keyword>
<keyword evidence="4" id="KW-0378">Hydrolase</keyword>
<name>A0A495K5V8_WILMA</name>
<protein>
    <submittedName>
        <fullName evidence="4">HNH endonuclease</fullName>
    </submittedName>
</protein>
<dbReference type="Pfam" id="PF02720">
    <property type="entry name" value="DUF222"/>
    <property type="match status" value="1"/>
</dbReference>
<dbReference type="OrthoDB" id="3513062at2"/>
<accession>A0A495K5V8</accession>
<dbReference type="EMBL" id="RBKV01000001">
    <property type="protein sequence ID" value="RKR96683.1"/>
    <property type="molecule type" value="Genomic_DNA"/>
</dbReference>
<dbReference type="RefSeq" id="WP_062795489.1">
    <property type="nucleotide sequence ID" value="NZ_CBCRXS010000003.1"/>
</dbReference>
<sequence length="537" mass="59033">MSETADLIAAIQQLDAGALVAVREAVSQQLLAVPLSSMTDDEVVAATAMVETGARRDDAVKIRWAVELRERGVAAKRGLKPARFLSTLLRLTPSEASARTKAAERVGYWHELNGELRPAAYPAAAAAMDAGDMEFAHYRVIHRALAKLPTSLRTPEHWSTIESDLANQACALSPDQLESVAQRLLAYLNPDGEYTDDADRARRRDLTPGRQDIDHMSGISGTLDPATRALWDVVAAKWAQPGMNNPDDPESPAGDADLADSTVLAAAAERDNRTQGQRNHDAFKKMLETVVGSGTLGKHRGQPAIVVATMTLDELEAETGIATTASGGTLPVRDALALAGSNRKFLALLDNAHRPLFLGREKRLASAIQRIALIAAERGCSRPGCDQPATRTAVHHMHEWKDGGRTDITVLTLVCDGDHAQVHDGDGGWISEIITSGTGPPEWVGRVGWRQRGTDDALTPNDTHFPDRRYQRMVDERRKKEEAHAAWFRQRAKDELAEQQWRIEHPIWHQEEQRWLDEVAQLPDPCPPPESWYEDVA</sequence>
<evidence type="ECO:0000313" key="4">
    <source>
        <dbReference type="EMBL" id="RKR96683.1"/>
    </source>
</evidence>
<dbReference type="InterPro" id="IPR003870">
    <property type="entry name" value="DUF222"/>
</dbReference>
<keyword evidence="4" id="KW-0540">Nuclease</keyword>
<evidence type="ECO:0000313" key="5">
    <source>
        <dbReference type="Proteomes" id="UP000274762"/>
    </source>
</evidence>
<evidence type="ECO:0000259" key="3">
    <source>
        <dbReference type="Pfam" id="PF02720"/>
    </source>
</evidence>
<comment type="similarity">
    <text evidence="1">Belongs to the Rv1128c/1148c/1588c/1702c/1945/3466 family.</text>
</comment>
<dbReference type="GO" id="GO:0003676">
    <property type="term" value="F:nucleic acid binding"/>
    <property type="evidence" value="ECO:0007669"/>
    <property type="project" value="InterPro"/>
</dbReference>
<dbReference type="AlphaFoldDB" id="A0A495K5V8"/>
<dbReference type="Pfam" id="PF01844">
    <property type="entry name" value="HNH"/>
    <property type="match status" value="1"/>
</dbReference>
<evidence type="ECO:0000256" key="1">
    <source>
        <dbReference type="ARBA" id="ARBA00023450"/>
    </source>
</evidence>
<dbReference type="GO" id="GO:0008270">
    <property type="term" value="F:zinc ion binding"/>
    <property type="evidence" value="ECO:0007669"/>
    <property type="project" value="InterPro"/>
</dbReference>
<gene>
    <name evidence="4" type="ORF">DFJ75_3537</name>
</gene>
<feature type="domain" description="HNH" evidence="2">
    <location>
        <begin position="380"/>
        <end position="424"/>
    </location>
</feature>
<dbReference type="InterPro" id="IPR002711">
    <property type="entry name" value="HNH"/>
</dbReference>
<dbReference type="Proteomes" id="UP000274762">
    <property type="component" value="Unassembled WGS sequence"/>
</dbReference>
<dbReference type="CDD" id="cd00085">
    <property type="entry name" value="HNHc"/>
    <property type="match status" value="1"/>
</dbReference>
<dbReference type="GO" id="GO:0004519">
    <property type="term" value="F:endonuclease activity"/>
    <property type="evidence" value="ECO:0007669"/>
    <property type="project" value="UniProtKB-KW"/>
</dbReference>
<reference evidence="4 5" key="1">
    <citation type="submission" date="2018-10" db="EMBL/GenBank/DDBJ databases">
        <title>Sequencing the genomes of 1000 actinobacteria strains.</title>
        <authorList>
            <person name="Klenk H.-P."/>
        </authorList>
    </citation>
    <scope>NUCLEOTIDE SEQUENCE [LARGE SCALE GENOMIC DNA]</scope>
    <source>
        <strain evidence="4 5">DSM 44343</strain>
    </source>
</reference>
<organism evidence="4 5">
    <name type="scientific">Williamsia marianensis</name>
    <dbReference type="NCBI Taxonomy" id="85044"/>
    <lineage>
        <taxon>Bacteria</taxon>
        <taxon>Bacillati</taxon>
        <taxon>Actinomycetota</taxon>
        <taxon>Actinomycetes</taxon>
        <taxon>Mycobacteriales</taxon>
        <taxon>Nocardiaceae</taxon>
        <taxon>Williamsia</taxon>
    </lineage>
</organism>
<evidence type="ECO:0000259" key="2">
    <source>
        <dbReference type="Pfam" id="PF01844"/>
    </source>
</evidence>
<dbReference type="InterPro" id="IPR003615">
    <property type="entry name" value="HNH_nuc"/>
</dbReference>
<proteinExistence type="inferred from homology"/>